<feature type="region of interest" description="Disordered" evidence="1">
    <location>
        <begin position="333"/>
        <end position="354"/>
    </location>
</feature>
<dbReference type="GO" id="GO:0071897">
    <property type="term" value="P:DNA biosynthetic process"/>
    <property type="evidence" value="ECO:0007669"/>
    <property type="project" value="UniProtKB-ARBA"/>
</dbReference>
<dbReference type="AlphaFoldDB" id="A0A1D2MSY2"/>
<proteinExistence type="predicted"/>
<comment type="caution">
    <text evidence="2">The sequence shown here is derived from an EMBL/GenBank/DDBJ whole genome shotgun (WGS) entry which is preliminary data.</text>
</comment>
<dbReference type="OrthoDB" id="5984724at2759"/>
<dbReference type="CDD" id="cd00303">
    <property type="entry name" value="retropepsin_like"/>
    <property type="match status" value="1"/>
</dbReference>
<evidence type="ECO:0000256" key="1">
    <source>
        <dbReference type="SAM" id="MobiDB-lite"/>
    </source>
</evidence>
<accession>A0A1D2MSY2</accession>
<sequence>MDALKRKRGVEKGNITKAVTWINSIDKDLVTVIFLKNKRELVQGYFVKFEEIQSQIEDLCADEAELMTQLPEREEFENRFLDVVSKIDDIIDEKTPDPQQAAHSSHTSSFSRVKLPQLDLPIFHGKYEDWDLSRFFVASIDTNTSLSKAQKLQYLKSALKGDAATLVKTLTICDANYDEAWQILTERVSSYIDRAKRPVEHWDDVCAFYFGENGPGDTQAWAIKLIGTDMPKLSELFTFMEQHIRGPEASAVSGQIPQNVNTFNPKRKLNTHFSSVNTKCPLCKSEQFIQVPDLFVQTTERKHEIVKSLISASTVFAVTTGSMTAEASQMQDITFNPNDGAPPSNQTSGTSSTATPTFSVYGGGLRTNVLLATAIASVKYNEGNLHHVRVLLDTGSEASFISEKCVLGLGLQRRRSEVVVTGISSSSGGTTKGEVDLNLFSCITTHSIQISCLILPKLTSSIPSELCANSRWPHVQGLQLADPDFNVPGNIDILLGAEYVPLLMCEGRKFGPPNTPVAENTIFGWVLLGRVASKGQESVRNHHVHCAVDELLIKFWETEELPQSRQLTPLEQQAEDHFRSTHSRDDDGRYVVNYPSTANIDKLGSSREAASSLSMEASGEKLIPENQSHEVIGKTYYLPHHFVYKTGMTENKFRVVFDGSFKSSSNISLNDCLLVGPTIQSDLFTILLRFRTHQIVIKADIGKMFRQFWIHPDHQDYQRIVWRATPQEPLRDYRLKTITYGTAAASYQSTRCVEELARENKEKYPIASKALSEDSYVDDLMSGTSTTTEAIKVSQDLQTIVSNTFTTSSKVTKKILLSEIAKVFDPLGFLSPVIIREKILLQELWKADLSWNDELPEHILQQWLQYNQEKKISAASSFPGASCHHLHIKNRTPWFLMPPSSYGAVIYLRTQQQKGNYHVCMIIAKTKVAPIKQSNLPRLKLLGAVLVAELLTTVKKAINIDADIFAWCDSTIVLKWIAAFPGRWQTLWEIESLKFNNSSPLTTGNALQEKRIQLIVPPVESHHLNYNNIHCGGLDLPC</sequence>
<evidence type="ECO:0000313" key="3">
    <source>
        <dbReference type="Proteomes" id="UP000094527"/>
    </source>
</evidence>
<dbReference type="Pfam" id="PF05380">
    <property type="entry name" value="Peptidase_A17"/>
    <property type="match status" value="1"/>
</dbReference>
<dbReference type="InterPro" id="IPR043502">
    <property type="entry name" value="DNA/RNA_pol_sf"/>
</dbReference>
<dbReference type="PANTHER" id="PTHR47331">
    <property type="entry name" value="PHD-TYPE DOMAIN-CONTAINING PROTEIN"/>
    <property type="match status" value="1"/>
</dbReference>
<dbReference type="InterPro" id="IPR008042">
    <property type="entry name" value="Retrotrans_Pao"/>
</dbReference>
<dbReference type="EMBL" id="LJIJ01000590">
    <property type="protein sequence ID" value="ODM96042.1"/>
    <property type="molecule type" value="Genomic_DNA"/>
</dbReference>
<protein>
    <submittedName>
        <fullName evidence="2">Uncharacterized protein</fullName>
    </submittedName>
</protein>
<organism evidence="2 3">
    <name type="scientific">Orchesella cincta</name>
    <name type="common">Springtail</name>
    <name type="synonym">Podura cincta</name>
    <dbReference type="NCBI Taxonomy" id="48709"/>
    <lineage>
        <taxon>Eukaryota</taxon>
        <taxon>Metazoa</taxon>
        <taxon>Ecdysozoa</taxon>
        <taxon>Arthropoda</taxon>
        <taxon>Hexapoda</taxon>
        <taxon>Collembola</taxon>
        <taxon>Entomobryomorpha</taxon>
        <taxon>Entomobryoidea</taxon>
        <taxon>Orchesellidae</taxon>
        <taxon>Orchesellinae</taxon>
        <taxon>Orchesella</taxon>
    </lineage>
</organism>
<dbReference type="OMA" id="WKANITW"/>
<keyword evidence="3" id="KW-1185">Reference proteome</keyword>
<evidence type="ECO:0000313" key="2">
    <source>
        <dbReference type="EMBL" id="ODM96042.1"/>
    </source>
</evidence>
<dbReference type="PANTHER" id="PTHR47331:SF5">
    <property type="entry name" value="RIBONUCLEASE H"/>
    <property type="match status" value="1"/>
</dbReference>
<dbReference type="Gene3D" id="2.40.70.10">
    <property type="entry name" value="Acid Proteases"/>
    <property type="match status" value="1"/>
</dbReference>
<dbReference type="Pfam" id="PF03564">
    <property type="entry name" value="DUF1759"/>
    <property type="match status" value="1"/>
</dbReference>
<name>A0A1D2MSY2_ORCCI</name>
<reference evidence="2 3" key="1">
    <citation type="journal article" date="2016" name="Genome Biol. Evol.">
        <title>Gene Family Evolution Reflects Adaptation to Soil Environmental Stressors in the Genome of the Collembolan Orchesella cincta.</title>
        <authorList>
            <person name="Faddeeva-Vakhrusheva A."/>
            <person name="Derks M.F."/>
            <person name="Anvar S.Y."/>
            <person name="Agamennone V."/>
            <person name="Suring W."/>
            <person name="Smit S."/>
            <person name="van Straalen N.M."/>
            <person name="Roelofs D."/>
        </authorList>
    </citation>
    <scope>NUCLEOTIDE SEQUENCE [LARGE SCALE GENOMIC DNA]</scope>
    <source>
        <tissue evidence="2">Mixed pool</tissue>
    </source>
</reference>
<gene>
    <name evidence="2" type="ORF">Ocin01_10639</name>
</gene>
<dbReference type="STRING" id="48709.A0A1D2MSY2"/>
<dbReference type="SUPFAM" id="SSF56672">
    <property type="entry name" value="DNA/RNA polymerases"/>
    <property type="match status" value="1"/>
</dbReference>
<dbReference type="Proteomes" id="UP000094527">
    <property type="component" value="Unassembled WGS sequence"/>
</dbReference>
<dbReference type="InterPro" id="IPR005312">
    <property type="entry name" value="DUF1759"/>
</dbReference>
<dbReference type="InterPro" id="IPR021109">
    <property type="entry name" value="Peptidase_aspartic_dom_sf"/>
</dbReference>